<accession>A0A9X1UYG1</accession>
<protein>
    <submittedName>
        <fullName evidence="3">DUF4157 domain-containing protein</fullName>
    </submittedName>
</protein>
<evidence type="ECO:0000313" key="3">
    <source>
        <dbReference type="EMBL" id="MCG9972579.1"/>
    </source>
</evidence>
<feature type="compositionally biased region" description="Low complexity" evidence="1">
    <location>
        <begin position="1"/>
        <end position="14"/>
    </location>
</feature>
<dbReference type="InterPro" id="IPR025295">
    <property type="entry name" value="eCIS_core_dom"/>
</dbReference>
<organism evidence="3 4">
    <name type="scientific">Christiangramia crocea</name>
    <dbReference type="NCBI Taxonomy" id="2904124"/>
    <lineage>
        <taxon>Bacteria</taxon>
        <taxon>Pseudomonadati</taxon>
        <taxon>Bacteroidota</taxon>
        <taxon>Flavobacteriia</taxon>
        <taxon>Flavobacteriales</taxon>
        <taxon>Flavobacteriaceae</taxon>
        <taxon>Christiangramia</taxon>
    </lineage>
</organism>
<dbReference type="Pfam" id="PF13699">
    <property type="entry name" value="eCIS_core"/>
    <property type="match status" value="1"/>
</dbReference>
<proteinExistence type="predicted"/>
<dbReference type="Proteomes" id="UP001139344">
    <property type="component" value="Unassembled WGS sequence"/>
</dbReference>
<feature type="compositionally biased region" description="Basic and acidic residues" evidence="1">
    <location>
        <begin position="111"/>
        <end position="121"/>
    </location>
</feature>
<feature type="compositionally biased region" description="Basic and acidic residues" evidence="1">
    <location>
        <begin position="227"/>
        <end position="244"/>
    </location>
</feature>
<evidence type="ECO:0000313" key="4">
    <source>
        <dbReference type="Proteomes" id="UP001139344"/>
    </source>
</evidence>
<feature type="region of interest" description="Disordered" evidence="1">
    <location>
        <begin position="1"/>
        <end position="28"/>
    </location>
</feature>
<sequence length="1314" mass="145577">MFSKSAVANISSSSDYHPAFKKKGDNLTRSDVFIQPKMQVDSSTSKYEAEADNMADYVMQATDTYSSLSFISPTPVQRMTQTVGNNSTGPDAERVLDDILPPELASQPTSNEEKVPEKNPPEENLESPSPEPPNTAIKIPPKPESGKADKEKKEVREDQIEKETEKTRDKDSEDSKSFQGEPSMEPLVNIPITKDISNQFLQTKSLSDPETEQQKDPDGEETLNTGFDKKTISTDDENKNDLISRKGKGNIEVDGTVESEISSSKNAGDKLPGGIRSFMEKQFTSDFSNVRVHYDDQSVKLNNQLHARAFTHKNHIYFNRGQYNPSKKEGQHLLAHELTHVVQQGASIRRKPQISSSHPGTIQRLGIGDALDYFADKAHYIPGFRMFTIILGVNPINMERVDRSPANIIKAMVEFLPGGKLITDALDSAGIFDDASSWFKNKMDSLSITGSSIKSAIHKFLDSLGWSDIFDLGDVWRRAKRIFTSPINRLIEFGKGLVSEIMKMVKSAILRPLALLAEGTPAYDLLRVVLGEDPITGDPYPPTAENLIGGFMKLIGQEEVWENIKQGNAIEKAYNWFQGALQGLMGFVRAIPTTILETIRSLSWRDLVLISNAFRKVGNAFLNVAGKFLDWAGGTVLNLLEILFSVVAPAAVPWIKKAGAAFSNILKNPVGFIGNLVKAAKNGFQKFASNIGKHLKKALLNWLMGSLAGTGIHIPESLSFQEIIKFVLSVLGVTWERVREKLVKHLGEPAVKALETGFELVTILVTRGPMAMWERIQEKLSDLKSMVIEEISSWVVTKVVTKAVTKLVSSLNPAGAVIQAIIFIYDTITFLIDKISQIARVGMAVLNSMSSIANGVINTAIKKVEDTLAGMLSLAISFFAKFLGLGKISEKILSIVKKVQDKVDKAIDHVIGWIVKKGKAFLKKVVSTGVPEDPKARLDMGMKKAVKAVNKLSGKVTIKMIKPILKGIKLRYGFQYLRTVNESGVWYLEGKVNPDKKEQVDEGKIVEEPDKPIEENKDSPISKYLDNQIFENDNSKFSSIGNEIKNEIEELGYRFVKAEGKYHIRRQSAQDLPAVHIDEEGYLRDGTKSGASDHTEYKPVITDWNIQEGGIKINYTYEDGEQKDEKFTTMIDFGAEAEARSKKITSSGQNISIKKAGTRGATDSSGKILGDSFKKLVAGKSVHSAHLIADWFRGSGYAGSGNLIPASSNYNLEDMADKEKEIFDSETAKTPFNLKVSANMEVFSDKSIEDAIEKEKLHGNEENKFSEKEVAKVMNKLSKELDPMYATKTVYEMNGQGIGELSEDQKLKEWIKKD</sequence>
<keyword evidence="4" id="KW-1185">Reference proteome</keyword>
<name>A0A9X1UYG1_9FLAO</name>
<evidence type="ECO:0000259" key="2">
    <source>
        <dbReference type="Pfam" id="PF13699"/>
    </source>
</evidence>
<feature type="region of interest" description="Disordered" evidence="1">
    <location>
        <begin position="204"/>
        <end position="247"/>
    </location>
</feature>
<feature type="domain" description="eCIS core" evidence="2">
    <location>
        <begin position="271"/>
        <end position="346"/>
    </location>
</feature>
<feature type="compositionally biased region" description="Basic and acidic residues" evidence="1">
    <location>
        <begin position="144"/>
        <end position="176"/>
    </location>
</feature>
<dbReference type="EMBL" id="JAJSON010000025">
    <property type="protein sequence ID" value="MCG9972579.1"/>
    <property type="molecule type" value="Genomic_DNA"/>
</dbReference>
<evidence type="ECO:0000256" key="1">
    <source>
        <dbReference type="SAM" id="MobiDB-lite"/>
    </source>
</evidence>
<gene>
    <name evidence="3" type="ORF">LU635_13105</name>
</gene>
<feature type="region of interest" description="Disordered" evidence="1">
    <location>
        <begin position="101"/>
        <end position="188"/>
    </location>
</feature>
<dbReference type="RefSeq" id="WP_240099945.1">
    <property type="nucleotide sequence ID" value="NZ_JAJSON010000025.1"/>
</dbReference>
<reference evidence="3" key="1">
    <citation type="submission" date="2021-12" db="EMBL/GenBank/DDBJ databases">
        <title>Description of Gramella crocea sp. nov., a new bacterium isolated from activated sludge.</title>
        <authorList>
            <person name="Zhang X."/>
        </authorList>
    </citation>
    <scope>NUCLEOTIDE SEQUENCE</scope>
    <source>
        <strain evidence="3">YB25</strain>
    </source>
</reference>
<comment type="caution">
    <text evidence="3">The sequence shown here is derived from an EMBL/GenBank/DDBJ whole genome shotgun (WGS) entry which is preliminary data.</text>
</comment>